<dbReference type="Pfam" id="PF12836">
    <property type="entry name" value="HHH_3"/>
    <property type="match status" value="1"/>
</dbReference>
<dbReference type="AlphaFoldDB" id="A8ZWL0"/>
<organism evidence="3 4">
    <name type="scientific">Desulfosudis oleivorans (strain DSM 6200 / JCM 39069 / Hxd3)</name>
    <name type="common">Desulfococcus oleovorans</name>
    <dbReference type="NCBI Taxonomy" id="96561"/>
    <lineage>
        <taxon>Bacteria</taxon>
        <taxon>Pseudomonadati</taxon>
        <taxon>Thermodesulfobacteriota</taxon>
        <taxon>Desulfobacteria</taxon>
        <taxon>Desulfobacterales</taxon>
        <taxon>Desulfosudaceae</taxon>
        <taxon>Desulfosudis</taxon>
    </lineage>
</organism>
<dbReference type="SUPFAM" id="SSF47781">
    <property type="entry name" value="RuvA domain 2-like"/>
    <property type="match status" value="1"/>
</dbReference>
<dbReference type="STRING" id="96561.Dole_1008"/>
<dbReference type="eggNOG" id="COG1555">
    <property type="taxonomic scope" value="Bacteria"/>
</dbReference>
<feature type="signal peptide" evidence="1">
    <location>
        <begin position="1"/>
        <end position="27"/>
    </location>
</feature>
<evidence type="ECO:0000313" key="3">
    <source>
        <dbReference type="EMBL" id="ABW66818.1"/>
    </source>
</evidence>
<accession>A8ZWL0</accession>
<keyword evidence="4" id="KW-1185">Reference proteome</keyword>
<dbReference type="InterPro" id="IPR004509">
    <property type="entry name" value="Competence_ComEA_HhH"/>
</dbReference>
<dbReference type="Proteomes" id="UP000008561">
    <property type="component" value="Chromosome"/>
</dbReference>
<proteinExistence type="predicted"/>
<feature type="domain" description="Helix-hairpin-helix DNA-binding motif class 1" evidence="2">
    <location>
        <begin position="87"/>
        <end position="106"/>
    </location>
</feature>
<dbReference type="InterPro" id="IPR010994">
    <property type="entry name" value="RuvA_2-like"/>
</dbReference>
<name>A8ZWL0_DESOH</name>
<dbReference type="PANTHER" id="PTHR21180">
    <property type="entry name" value="ENDONUCLEASE/EXONUCLEASE/PHOSPHATASE FAMILY DOMAIN-CONTAINING PROTEIN 1"/>
    <property type="match status" value="1"/>
</dbReference>
<dbReference type="Gene3D" id="1.10.150.320">
    <property type="entry name" value="Photosystem II 12 kDa extrinsic protein"/>
    <property type="match status" value="1"/>
</dbReference>
<protein>
    <submittedName>
        <fullName evidence="3">Competence protein ComEA helix-hairpin-helix repeat protein</fullName>
    </submittedName>
</protein>
<dbReference type="KEGG" id="dol:Dole_1008"/>
<evidence type="ECO:0000259" key="2">
    <source>
        <dbReference type="SMART" id="SM00278"/>
    </source>
</evidence>
<keyword evidence="1" id="KW-0732">Signal</keyword>
<evidence type="ECO:0000313" key="4">
    <source>
        <dbReference type="Proteomes" id="UP000008561"/>
    </source>
</evidence>
<dbReference type="GO" id="GO:0006281">
    <property type="term" value="P:DNA repair"/>
    <property type="evidence" value="ECO:0007669"/>
    <property type="project" value="InterPro"/>
</dbReference>
<dbReference type="SMART" id="SM00278">
    <property type="entry name" value="HhH1"/>
    <property type="match status" value="2"/>
</dbReference>
<feature type="domain" description="Helix-hairpin-helix DNA-binding motif class 1" evidence="2">
    <location>
        <begin position="57"/>
        <end position="76"/>
    </location>
</feature>
<dbReference type="RefSeq" id="WP_012174436.1">
    <property type="nucleotide sequence ID" value="NC_009943.1"/>
</dbReference>
<dbReference type="InterPro" id="IPR003583">
    <property type="entry name" value="Hlx-hairpin-Hlx_DNA-bd_motif"/>
</dbReference>
<dbReference type="EMBL" id="CP000859">
    <property type="protein sequence ID" value="ABW66818.1"/>
    <property type="molecule type" value="Genomic_DNA"/>
</dbReference>
<dbReference type="InterPro" id="IPR051675">
    <property type="entry name" value="Endo/Exo/Phosphatase_dom_1"/>
</dbReference>
<sequence>MRRQKLTVLVMSVIAIAMLVMSGTALAEEANKGMQGGKDVVAKAAGQLVNINTASVDELTALTGVGKEIAQRIIEYREANGAFKSVEQLQNVKGIGAKILEKNRSRITVGEVAK</sequence>
<dbReference type="NCBIfam" id="TIGR00426">
    <property type="entry name" value="competence protein ComEA helix-hairpin-helix repeat region"/>
    <property type="match status" value="1"/>
</dbReference>
<gene>
    <name evidence="3" type="ordered locus">Dole_1008</name>
</gene>
<reference evidence="3 4" key="1">
    <citation type="submission" date="2007-10" db="EMBL/GenBank/DDBJ databases">
        <title>Complete sequence of Desulfococcus oleovorans Hxd3.</title>
        <authorList>
            <consortium name="US DOE Joint Genome Institute"/>
            <person name="Copeland A."/>
            <person name="Lucas S."/>
            <person name="Lapidus A."/>
            <person name="Barry K."/>
            <person name="Glavina del Rio T."/>
            <person name="Dalin E."/>
            <person name="Tice H."/>
            <person name="Pitluck S."/>
            <person name="Kiss H."/>
            <person name="Brettin T."/>
            <person name="Bruce D."/>
            <person name="Detter J.C."/>
            <person name="Han C."/>
            <person name="Schmutz J."/>
            <person name="Larimer F."/>
            <person name="Land M."/>
            <person name="Hauser L."/>
            <person name="Kyrpides N."/>
            <person name="Kim E."/>
            <person name="Wawrik B."/>
            <person name="Richardson P."/>
        </authorList>
    </citation>
    <scope>NUCLEOTIDE SEQUENCE [LARGE SCALE GENOMIC DNA]</scope>
    <source>
        <strain evidence="4">DSM 6200 / JCM 39069 / Hxd3</strain>
    </source>
</reference>
<dbReference type="HOGENOM" id="CLU_052011_3_0_7"/>
<feature type="chain" id="PRO_5002734735" evidence="1">
    <location>
        <begin position="28"/>
        <end position="114"/>
    </location>
</feature>
<dbReference type="PANTHER" id="PTHR21180:SF32">
    <property type="entry name" value="ENDONUCLEASE_EXONUCLEASE_PHOSPHATASE FAMILY DOMAIN-CONTAINING PROTEIN 1"/>
    <property type="match status" value="1"/>
</dbReference>
<dbReference type="GO" id="GO:0003677">
    <property type="term" value="F:DNA binding"/>
    <property type="evidence" value="ECO:0007669"/>
    <property type="project" value="InterPro"/>
</dbReference>
<evidence type="ECO:0000256" key="1">
    <source>
        <dbReference type="SAM" id="SignalP"/>
    </source>
</evidence>
<dbReference type="GO" id="GO:0015628">
    <property type="term" value="P:protein secretion by the type II secretion system"/>
    <property type="evidence" value="ECO:0007669"/>
    <property type="project" value="TreeGrafter"/>
</dbReference>
<dbReference type="GO" id="GO:0015627">
    <property type="term" value="C:type II protein secretion system complex"/>
    <property type="evidence" value="ECO:0007669"/>
    <property type="project" value="TreeGrafter"/>
</dbReference>